<sequence length="549" mass="58699">MVNVVVTNSLKFIPYFTPAQPSAAAAKSTASILSTSSTANNSRSNKNDTFSSANQEASAATASMNIGSSSKPSTLEILIDLTEDSDTDEPALIHSTSLVVSKPPLNSNLTSADRYDNQAASCSSEMAVGLSDETESSTFIRESQIDCAVPSNDSIILLTDSPPIPIRHLFFDLKVFLLLTPRHSNVTTPDDPIDHNSRTTSAEAPKTSSSSCANQAPSCVSANISSTNNASIVASQSVSDLLMAAFRNAEFGSTTPISVDAPQSAFVPQSSQMLSPTGSYKKRFKRLLPPKNDRNAAHNQTSFSPYIASSSSATAPLPCSIGGPVGPSATATPIFDFGEYGDHYVQQIYNDVANFQNRFNDFSNKDASAAAQKSCNMAATAASCSYAQINPIGQPCVGSNAYRVTEQHDRTQQPTGFWNRPGFNMSIPNSMAFPSTSYSNIFSTAPQISQYNVNGNSSINSMAKNHLQTQRSVPLPNYQQTTTPAATASGYMSVGFQQQPKNFTSSTTSSWRDFGVPGNNNFYNNNTDYRKYMNNSLRPETGGPEPPGL</sequence>
<dbReference type="WBParaSite" id="nRc.2.0.1.t46871-RA">
    <property type="protein sequence ID" value="nRc.2.0.1.t46871-RA"/>
    <property type="gene ID" value="nRc.2.0.1.g46871"/>
</dbReference>
<proteinExistence type="predicted"/>
<evidence type="ECO:0000313" key="3">
    <source>
        <dbReference type="WBParaSite" id="nRc.2.0.1.t46871-RA"/>
    </source>
</evidence>
<feature type="compositionally biased region" description="Polar residues" evidence="1">
    <location>
        <begin position="198"/>
        <end position="214"/>
    </location>
</feature>
<evidence type="ECO:0000256" key="1">
    <source>
        <dbReference type="SAM" id="MobiDB-lite"/>
    </source>
</evidence>
<name>A0A915LAT3_ROMCU</name>
<evidence type="ECO:0000313" key="2">
    <source>
        <dbReference type="Proteomes" id="UP000887565"/>
    </source>
</evidence>
<keyword evidence="2" id="KW-1185">Reference proteome</keyword>
<feature type="region of interest" description="Disordered" evidence="1">
    <location>
        <begin position="186"/>
        <end position="214"/>
    </location>
</feature>
<feature type="region of interest" description="Disordered" evidence="1">
    <location>
        <begin position="36"/>
        <end position="56"/>
    </location>
</feature>
<protein>
    <submittedName>
        <fullName evidence="3">Uncharacterized protein</fullName>
    </submittedName>
</protein>
<dbReference type="Proteomes" id="UP000887565">
    <property type="component" value="Unplaced"/>
</dbReference>
<dbReference type="AlphaFoldDB" id="A0A915LAT3"/>
<reference evidence="3" key="1">
    <citation type="submission" date="2022-11" db="UniProtKB">
        <authorList>
            <consortium name="WormBaseParasite"/>
        </authorList>
    </citation>
    <scope>IDENTIFICATION</scope>
</reference>
<accession>A0A915LAT3</accession>
<organism evidence="2 3">
    <name type="scientific">Romanomermis culicivorax</name>
    <name type="common">Nematode worm</name>
    <dbReference type="NCBI Taxonomy" id="13658"/>
    <lineage>
        <taxon>Eukaryota</taxon>
        <taxon>Metazoa</taxon>
        <taxon>Ecdysozoa</taxon>
        <taxon>Nematoda</taxon>
        <taxon>Enoplea</taxon>
        <taxon>Dorylaimia</taxon>
        <taxon>Mermithida</taxon>
        <taxon>Mermithoidea</taxon>
        <taxon>Mermithidae</taxon>
        <taxon>Romanomermis</taxon>
    </lineage>
</organism>